<dbReference type="AlphaFoldDB" id="A0A1H1NDB5"/>
<feature type="chain" id="PRO_5009255394" description="SipW-cognate class signal peptide" evidence="1">
    <location>
        <begin position="26"/>
        <end position="167"/>
    </location>
</feature>
<evidence type="ECO:0000256" key="1">
    <source>
        <dbReference type="SAM" id="SignalP"/>
    </source>
</evidence>
<evidence type="ECO:0000313" key="3">
    <source>
        <dbReference type="Proteomes" id="UP000182126"/>
    </source>
</evidence>
<dbReference type="EMBL" id="LT629770">
    <property type="protein sequence ID" value="SDR96389.1"/>
    <property type="molecule type" value="Genomic_DNA"/>
</dbReference>
<name>A0A1H1NDB5_9MICO</name>
<accession>A0A1H1NDB5</accession>
<evidence type="ECO:0000313" key="2">
    <source>
        <dbReference type="EMBL" id="SDR96389.1"/>
    </source>
</evidence>
<gene>
    <name evidence="2" type="ORF">SAMN04489809_0765</name>
</gene>
<dbReference type="RefSeq" id="WP_060921201.1">
    <property type="nucleotide sequence ID" value="NZ_LT629770.1"/>
</dbReference>
<feature type="signal peptide" evidence="1">
    <location>
        <begin position="1"/>
        <end position="25"/>
    </location>
</feature>
<evidence type="ECO:0008006" key="4">
    <source>
        <dbReference type="Google" id="ProtNLM"/>
    </source>
</evidence>
<dbReference type="Proteomes" id="UP000182126">
    <property type="component" value="Chromosome I"/>
</dbReference>
<dbReference type="GeneID" id="36298833"/>
<sequence>MAGLVVAMALVFLAVAQGIVSTTSAAWTDRTVVTATMTSASAWLSPFAGNTCKAYSSPSAAPTSCTITAIRYEEISDASGHFYISTNAPGGSHHVEVDVDLKRATGLPRTWTSWTEAGVLPGSHVTPDRAWTCSSLPRLTGRSLDWHLTDLQVPVTLQRGTANTICA</sequence>
<protein>
    <recommendedName>
        <fullName evidence="4">SipW-cognate class signal peptide</fullName>
    </recommendedName>
</protein>
<reference evidence="2 3" key="1">
    <citation type="submission" date="2016-10" db="EMBL/GenBank/DDBJ databases">
        <authorList>
            <person name="de Groot N.N."/>
        </authorList>
    </citation>
    <scope>NUCLEOTIDE SEQUENCE [LARGE SCALE GENOMIC DNA]</scope>
    <source>
        <strain evidence="2 3">DSM 15019</strain>
    </source>
</reference>
<organism evidence="2 3">
    <name type="scientific">Microbacterium paraoxydans</name>
    <dbReference type="NCBI Taxonomy" id="199592"/>
    <lineage>
        <taxon>Bacteria</taxon>
        <taxon>Bacillati</taxon>
        <taxon>Actinomycetota</taxon>
        <taxon>Actinomycetes</taxon>
        <taxon>Micrococcales</taxon>
        <taxon>Microbacteriaceae</taxon>
        <taxon>Microbacterium</taxon>
    </lineage>
</organism>
<keyword evidence="1" id="KW-0732">Signal</keyword>
<proteinExistence type="predicted"/>